<dbReference type="Proteomes" id="UP000335636">
    <property type="component" value="Unassembled WGS sequence"/>
</dbReference>
<reference evidence="2" key="2">
    <citation type="submission" date="2020-08" db="EMBL/GenBank/DDBJ databases">
        <authorList>
            <person name="Shumante A."/>
            <person name="Zimin A.V."/>
            <person name="Puiu D."/>
            <person name="Salzberg S.L."/>
        </authorList>
    </citation>
    <scope>NUCLEOTIDE SEQUENCE</scope>
    <source>
        <strain evidence="2">WC2-LM</strain>
        <tissue evidence="2">Liver</tissue>
    </source>
</reference>
<dbReference type="EMBL" id="CABDUW010000049">
    <property type="protein sequence ID" value="VTJ55391.1"/>
    <property type="molecule type" value="Genomic_DNA"/>
</dbReference>
<evidence type="ECO:0000313" key="4">
    <source>
        <dbReference type="Proteomes" id="UP000335636"/>
    </source>
</evidence>
<organism evidence="3 4">
    <name type="scientific">Marmota monax</name>
    <name type="common">Woodchuck</name>
    <dbReference type="NCBI Taxonomy" id="9995"/>
    <lineage>
        <taxon>Eukaryota</taxon>
        <taxon>Metazoa</taxon>
        <taxon>Chordata</taxon>
        <taxon>Craniata</taxon>
        <taxon>Vertebrata</taxon>
        <taxon>Euteleostomi</taxon>
        <taxon>Mammalia</taxon>
        <taxon>Eutheria</taxon>
        <taxon>Euarchontoglires</taxon>
        <taxon>Glires</taxon>
        <taxon>Rodentia</taxon>
        <taxon>Sciuromorpha</taxon>
        <taxon>Sciuridae</taxon>
        <taxon>Xerinae</taxon>
        <taxon>Marmotini</taxon>
        <taxon>Marmota</taxon>
    </lineage>
</organism>
<reference evidence="3 4" key="1">
    <citation type="submission" date="2019-04" db="EMBL/GenBank/DDBJ databases">
        <authorList>
            <person name="Alioto T."/>
            <person name="Alioto T."/>
        </authorList>
    </citation>
    <scope>NUCLEOTIDE SEQUENCE [LARGE SCALE GENOMIC DNA]</scope>
</reference>
<sequence>MPPSAPLCDSRNQAARERKPGAPCSLHPPGSGGPSFGSFHPVGLAPIHYSKDRRRHKGLLSENLVRKPGGQREILKLLALAGSPGKMLHESREGWSICGSSLGKATLRACSPRSHQKPFHPVQEKRGCGI</sequence>
<dbReference type="Proteomes" id="UP000662637">
    <property type="component" value="Unassembled WGS sequence"/>
</dbReference>
<evidence type="ECO:0000313" key="2">
    <source>
        <dbReference type="EMBL" id="KAF7468862.1"/>
    </source>
</evidence>
<keyword evidence="4" id="KW-1185">Reference proteome</keyword>
<name>A0A5E4AFB4_MARMO</name>
<feature type="region of interest" description="Disordered" evidence="1">
    <location>
        <begin position="1"/>
        <end position="39"/>
    </location>
</feature>
<gene>
    <name evidence="2" type="ORF">GHT09_020156</name>
    <name evidence="3" type="ORF">MONAX_5E003923</name>
</gene>
<dbReference type="AlphaFoldDB" id="A0A5E4AFB4"/>
<accession>A0A5E4AFB4</accession>
<evidence type="ECO:0000256" key="1">
    <source>
        <dbReference type="SAM" id="MobiDB-lite"/>
    </source>
</evidence>
<dbReference type="EMBL" id="WJEC01007707">
    <property type="protein sequence ID" value="KAF7468862.1"/>
    <property type="molecule type" value="Genomic_DNA"/>
</dbReference>
<proteinExistence type="predicted"/>
<protein>
    <submittedName>
        <fullName evidence="3">Uncharacterized protein</fullName>
    </submittedName>
</protein>
<evidence type="ECO:0000313" key="3">
    <source>
        <dbReference type="EMBL" id="VTJ55391.1"/>
    </source>
</evidence>